<sequence>MSPTGPPRPVLVYDGDCGACTRLAGVVRRVLRPDAEVVAWQQADLAALGLTPEQCDAALQWVDAQGRAHAAQDAVAALLLASRPWARPAGAVLRLPGVNAVAGAGYRWVAAHRHLLPGGTAACAVPAPPADDGPGARLRP</sequence>
<comment type="caution">
    <text evidence="1">The sequence shown here is derived from an EMBL/GenBank/DDBJ whole genome shotgun (WGS) entry which is preliminary data.</text>
</comment>
<organism evidence="1 2">
    <name type="scientific">Vallicoccus soli</name>
    <dbReference type="NCBI Taxonomy" id="2339232"/>
    <lineage>
        <taxon>Bacteria</taxon>
        <taxon>Bacillati</taxon>
        <taxon>Actinomycetota</taxon>
        <taxon>Actinomycetes</taxon>
        <taxon>Motilibacterales</taxon>
        <taxon>Vallicoccaceae</taxon>
        <taxon>Vallicoccus</taxon>
    </lineage>
</organism>
<dbReference type="RefSeq" id="WP_119951830.1">
    <property type="nucleotide sequence ID" value="NZ_QZEZ01000011.1"/>
</dbReference>
<dbReference type="InterPro" id="IPR007263">
    <property type="entry name" value="DCC1-like"/>
</dbReference>
<reference evidence="1 2" key="1">
    <citation type="submission" date="2018-09" db="EMBL/GenBank/DDBJ databases">
        <title>YIM 75000 draft genome.</title>
        <authorList>
            <person name="Tang S."/>
            <person name="Feng Y."/>
        </authorList>
    </citation>
    <scope>NUCLEOTIDE SEQUENCE [LARGE SCALE GENOMIC DNA]</scope>
    <source>
        <strain evidence="1 2">YIM 75000</strain>
    </source>
</reference>
<gene>
    <name evidence="1" type="ORF">D5H78_17715</name>
</gene>
<keyword evidence="2" id="KW-1185">Reference proteome</keyword>
<proteinExistence type="predicted"/>
<protein>
    <submittedName>
        <fullName evidence="1">DUF393 domain-containing protein</fullName>
    </submittedName>
</protein>
<dbReference type="EMBL" id="QZEZ01000011">
    <property type="protein sequence ID" value="RJK92944.1"/>
    <property type="molecule type" value="Genomic_DNA"/>
</dbReference>
<dbReference type="Proteomes" id="UP000265614">
    <property type="component" value="Unassembled WGS sequence"/>
</dbReference>
<accession>A0A3A3YRN2</accession>
<dbReference type="Pfam" id="PF04134">
    <property type="entry name" value="DCC1-like"/>
    <property type="match status" value="1"/>
</dbReference>
<name>A0A3A3YRN2_9ACTN</name>
<dbReference type="GO" id="GO:0015035">
    <property type="term" value="F:protein-disulfide reductase activity"/>
    <property type="evidence" value="ECO:0007669"/>
    <property type="project" value="InterPro"/>
</dbReference>
<dbReference type="OrthoDB" id="9813713at2"/>
<dbReference type="AlphaFoldDB" id="A0A3A3YRN2"/>
<evidence type="ECO:0000313" key="2">
    <source>
        <dbReference type="Proteomes" id="UP000265614"/>
    </source>
</evidence>
<evidence type="ECO:0000313" key="1">
    <source>
        <dbReference type="EMBL" id="RJK92944.1"/>
    </source>
</evidence>